<dbReference type="InterPro" id="IPR036865">
    <property type="entry name" value="CRAL-TRIO_dom_sf"/>
</dbReference>
<dbReference type="CDD" id="cd00170">
    <property type="entry name" value="SEC14"/>
    <property type="match status" value="1"/>
</dbReference>
<dbReference type="AlphaFoldDB" id="A0A226F5K9"/>
<proteinExistence type="predicted"/>
<dbReference type="PANTHER" id="PTHR23324:SF83">
    <property type="entry name" value="SEC14-LIKE PROTEIN 2"/>
    <property type="match status" value="1"/>
</dbReference>
<dbReference type="InterPro" id="IPR001251">
    <property type="entry name" value="CRAL-TRIO_dom"/>
</dbReference>
<name>A0A226F5K9_FOLCA</name>
<keyword evidence="4" id="KW-1185">Reference proteome</keyword>
<evidence type="ECO:0000259" key="1">
    <source>
        <dbReference type="PROSITE" id="PS50191"/>
    </source>
</evidence>
<dbReference type="SUPFAM" id="SSF52087">
    <property type="entry name" value="CRAL/TRIO domain"/>
    <property type="match status" value="1"/>
</dbReference>
<dbReference type="SMART" id="SM00516">
    <property type="entry name" value="SEC14"/>
    <property type="match status" value="1"/>
</dbReference>
<dbReference type="InterPro" id="IPR011074">
    <property type="entry name" value="CRAL/TRIO_N_dom"/>
</dbReference>
<dbReference type="SUPFAM" id="SSF46938">
    <property type="entry name" value="CRAL/TRIO N-terminal domain"/>
    <property type="match status" value="1"/>
</dbReference>
<comment type="caution">
    <text evidence="3">The sequence shown here is derived from an EMBL/GenBank/DDBJ whole genome shotgun (WGS) entry which is preliminary data.</text>
</comment>
<dbReference type="InterPro" id="IPR036598">
    <property type="entry name" value="GOLD_dom_sf"/>
</dbReference>
<feature type="domain" description="GOLD" evidence="2">
    <location>
        <begin position="290"/>
        <end position="395"/>
    </location>
</feature>
<dbReference type="PROSITE" id="PS50191">
    <property type="entry name" value="CRAL_TRIO"/>
    <property type="match status" value="1"/>
</dbReference>
<dbReference type="Pfam" id="PF00650">
    <property type="entry name" value="CRAL_TRIO"/>
    <property type="match status" value="1"/>
</dbReference>
<organism evidence="3 4">
    <name type="scientific">Folsomia candida</name>
    <name type="common">Springtail</name>
    <dbReference type="NCBI Taxonomy" id="158441"/>
    <lineage>
        <taxon>Eukaryota</taxon>
        <taxon>Metazoa</taxon>
        <taxon>Ecdysozoa</taxon>
        <taxon>Arthropoda</taxon>
        <taxon>Hexapoda</taxon>
        <taxon>Collembola</taxon>
        <taxon>Entomobryomorpha</taxon>
        <taxon>Isotomoidea</taxon>
        <taxon>Isotomidae</taxon>
        <taxon>Proisotominae</taxon>
        <taxon>Folsomia</taxon>
    </lineage>
</organism>
<sequence>MTTSDVLKAAFSNNEYTSEEKDKLVKFRSNLAGLSLTKDQLDDSYLIKWLRARNLDLVKAEDMFRTSMKWRKDNQIDTLLEREGNVPEELQRLIPLAFCGISKEGYATFLVPFGRHDVRGMLDKYGLETCKKFNMLFMEQWVKIMKEEGAKKGVQCTQIIEICDCEGFSYRQMATKSCRDFMTGTQAVMDANYPELLRLCMIVNAPKVFELIYNILKPLLPKSTSDKIDIYGSDKDTWKKIVRERFPLELIPTNWGGELVTEDEYGSGHPIWIQGPKDMSAFMKGLTEEDAAFTKIVVAPRERFIQEVQVSDKQTILEWKFKSEGHDVGFHLFYSKEARAKKDQWEDIVPLARVDAHTQVQEGSHICEKEGIYSLVWDNGFSLMKSKTILYQISFIDQQEQEKLDA</sequence>
<reference evidence="3 4" key="1">
    <citation type="submission" date="2015-12" db="EMBL/GenBank/DDBJ databases">
        <title>The genome of Folsomia candida.</title>
        <authorList>
            <person name="Faddeeva A."/>
            <person name="Derks M.F."/>
            <person name="Anvar Y."/>
            <person name="Smit S."/>
            <person name="Van Straalen N."/>
            <person name="Roelofs D."/>
        </authorList>
    </citation>
    <scope>NUCLEOTIDE SEQUENCE [LARGE SCALE GENOMIC DNA]</scope>
    <source>
        <strain evidence="3 4">VU population</strain>
        <tissue evidence="3">Whole body</tissue>
    </source>
</reference>
<dbReference type="OMA" id="IVWREEN"/>
<dbReference type="EMBL" id="LNIX01000001">
    <property type="protein sequence ID" value="OXA65102.1"/>
    <property type="molecule type" value="Genomic_DNA"/>
</dbReference>
<accession>A0A226F5K9</accession>
<evidence type="ECO:0000313" key="3">
    <source>
        <dbReference type="EMBL" id="OXA65102.1"/>
    </source>
</evidence>
<dbReference type="GO" id="GO:0005737">
    <property type="term" value="C:cytoplasm"/>
    <property type="evidence" value="ECO:0007669"/>
    <property type="project" value="TreeGrafter"/>
</dbReference>
<dbReference type="InterPro" id="IPR036273">
    <property type="entry name" value="CRAL/TRIO_N_dom_sf"/>
</dbReference>
<protein>
    <recommendedName>
        <fullName evidence="5">SEC14-like protein 2</fullName>
    </recommendedName>
</protein>
<dbReference type="InterPro" id="IPR051064">
    <property type="entry name" value="SEC14/CRAL-TRIO_domain"/>
</dbReference>
<dbReference type="Gene3D" id="2.60.120.680">
    <property type="entry name" value="GOLD domain"/>
    <property type="match status" value="1"/>
</dbReference>
<gene>
    <name evidence="3" type="ORF">Fcan01_01303</name>
</gene>
<evidence type="ECO:0000259" key="2">
    <source>
        <dbReference type="PROSITE" id="PS50866"/>
    </source>
</evidence>
<dbReference type="SMART" id="SM01100">
    <property type="entry name" value="CRAL_TRIO_N"/>
    <property type="match status" value="1"/>
</dbReference>
<evidence type="ECO:0000313" key="4">
    <source>
        <dbReference type="Proteomes" id="UP000198287"/>
    </source>
</evidence>
<dbReference type="Proteomes" id="UP000198287">
    <property type="component" value="Unassembled WGS sequence"/>
</dbReference>
<dbReference type="SUPFAM" id="SSF101576">
    <property type="entry name" value="Supernatant protein factor (SPF), C-terminal domain"/>
    <property type="match status" value="1"/>
</dbReference>
<dbReference type="Gene3D" id="3.40.525.10">
    <property type="entry name" value="CRAL-TRIO lipid binding domain"/>
    <property type="match status" value="1"/>
</dbReference>
<dbReference type="PANTHER" id="PTHR23324">
    <property type="entry name" value="SEC14 RELATED PROTEIN"/>
    <property type="match status" value="1"/>
</dbReference>
<feature type="domain" description="CRAL-TRIO" evidence="1">
    <location>
        <begin position="86"/>
        <end position="263"/>
    </location>
</feature>
<dbReference type="OrthoDB" id="1434354at2759"/>
<dbReference type="Pfam" id="PF13897">
    <property type="entry name" value="GOLD_2"/>
    <property type="match status" value="1"/>
</dbReference>
<evidence type="ECO:0008006" key="5">
    <source>
        <dbReference type="Google" id="ProtNLM"/>
    </source>
</evidence>
<dbReference type="InterPro" id="IPR009038">
    <property type="entry name" value="GOLD_dom"/>
</dbReference>
<dbReference type="PROSITE" id="PS50866">
    <property type="entry name" value="GOLD"/>
    <property type="match status" value="1"/>
</dbReference>